<geneLocation type="mitochondrion" evidence="20"/>
<evidence type="ECO:0000256" key="16">
    <source>
        <dbReference type="ARBA" id="ARBA00023136"/>
    </source>
</evidence>
<keyword evidence="16 18" id="KW-0472">Membrane</keyword>
<gene>
    <name evidence="20" type="primary">ND2</name>
</gene>
<evidence type="ECO:0000256" key="8">
    <source>
        <dbReference type="ARBA" id="ARBA00022692"/>
    </source>
</evidence>
<keyword evidence="14 18" id="KW-0830">Ubiquinone</keyword>
<dbReference type="PANTHER" id="PTHR46552">
    <property type="entry name" value="NADH-UBIQUINONE OXIDOREDUCTASE CHAIN 2"/>
    <property type="match status" value="1"/>
</dbReference>
<keyword evidence="12 18" id="KW-1133">Transmembrane helix</keyword>
<evidence type="ECO:0000256" key="12">
    <source>
        <dbReference type="ARBA" id="ARBA00022989"/>
    </source>
</evidence>
<keyword evidence="6" id="KW-0813">Transport</keyword>
<dbReference type="EC" id="7.1.1.2" evidence="4 18"/>
<evidence type="ECO:0000256" key="1">
    <source>
        <dbReference type="ARBA" id="ARBA00003257"/>
    </source>
</evidence>
<evidence type="ECO:0000256" key="11">
    <source>
        <dbReference type="ARBA" id="ARBA00022982"/>
    </source>
</evidence>
<sequence length="319" mass="37730">MFFKNLMKWMIMITILISISSNHWFIYWIMMEMNMMMFIPIMKYNKLENCNSMISYFIVQSFSSILFFMSASMIHMNYSYFMEILINISVLIKLGMIPFHFWLISISEVLDYNSFLLILTIQKIIPLFILFKMKTEISLFISILSLMMSSIMIFNLKMLKKILIFSSISHLSWMIILMFILSNFWISYMIIYFLMINSIVNFLKKNMIMSLNGLTSNKISVNEKISIIISMMSLGGMPPLLGFVIKFIAIKLIIKYSMILMMILIMSSLINIFIYIRMIMPVLLTFNKTNFSFNFLKVKINSFFKLLILLTLFLVNLSF</sequence>
<proteinExistence type="inferred from homology"/>
<comment type="function">
    <text evidence="1">Core subunit of the mitochondrial membrane respiratory chain NADH dehydrogenase (Complex I) that is believed to belong to the minimal assembly required for catalysis. Complex I functions in the transfer of electrons from NADH to the respiratory chain. The immediate electron acceptor for the enzyme is believed to be ubiquinone.</text>
</comment>
<feature type="transmembrane region" description="Helical" evidence="18">
    <location>
        <begin position="137"/>
        <end position="155"/>
    </location>
</feature>
<feature type="transmembrane region" description="Helical" evidence="18">
    <location>
        <begin position="256"/>
        <end position="279"/>
    </location>
</feature>
<evidence type="ECO:0000259" key="19">
    <source>
        <dbReference type="Pfam" id="PF00361"/>
    </source>
</evidence>
<feature type="transmembrane region" description="Helical" evidence="18">
    <location>
        <begin position="50"/>
        <end position="74"/>
    </location>
</feature>
<feature type="transmembrane region" description="Helical" evidence="18">
    <location>
        <begin position="300"/>
        <end position="318"/>
    </location>
</feature>
<comment type="function">
    <text evidence="18">Core subunit of the mitochondrial membrane respiratory chain NADH dehydrogenase (Complex I) which catalyzes electron transfer from NADH through the respiratory chain, using ubiquinone as an electron acceptor. Essential for the catalytic activity and assembly of complex I.</text>
</comment>
<name>A0A411ARI5_HAEFA</name>
<evidence type="ECO:0000256" key="18">
    <source>
        <dbReference type="RuleBase" id="RU003403"/>
    </source>
</evidence>
<keyword evidence="8 18" id="KW-0812">Transmembrane</keyword>
<dbReference type="GO" id="GO:0005743">
    <property type="term" value="C:mitochondrial inner membrane"/>
    <property type="evidence" value="ECO:0007669"/>
    <property type="project" value="UniProtKB-SubCell"/>
</dbReference>
<dbReference type="InterPro" id="IPR003917">
    <property type="entry name" value="NADH_UbQ_OxRdtase_chain2"/>
</dbReference>
<evidence type="ECO:0000256" key="5">
    <source>
        <dbReference type="ARBA" id="ARBA00021008"/>
    </source>
</evidence>
<feature type="domain" description="NADH:quinone oxidoreductase/Mrp antiporter transmembrane" evidence="19">
    <location>
        <begin position="21"/>
        <end position="270"/>
    </location>
</feature>
<evidence type="ECO:0000256" key="10">
    <source>
        <dbReference type="ARBA" id="ARBA00022967"/>
    </source>
</evidence>
<evidence type="ECO:0000256" key="15">
    <source>
        <dbReference type="ARBA" id="ARBA00023128"/>
    </source>
</evidence>
<feature type="transmembrane region" description="Helical" evidence="18">
    <location>
        <begin position="225"/>
        <end position="250"/>
    </location>
</feature>
<dbReference type="PRINTS" id="PR01436">
    <property type="entry name" value="NADHDHGNASE2"/>
</dbReference>
<feature type="transmembrane region" description="Helical" evidence="18">
    <location>
        <begin position="115"/>
        <end position="131"/>
    </location>
</feature>
<evidence type="ECO:0000256" key="3">
    <source>
        <dbReference type="ARBA" id="ARBA00007012"/>
    </source>
</evidence>
<evidence type="ECO:0000256" key="6">
    <source>
        <dbReference type="ARBA" id="ARBA00022448"/>
    </source>
</evidence>
<dbReference type="GO" id="GO:0006120">
    <property type="term" value="P:mitochondrial electron transport, NADH to ubiquinone"/>
    <property type="evidence" value="ECO:0007669"/>
    <property type="project" value="InterPro"/>
</dbReference>
<dbReference type="PANTHER" id="PTHR46552:SF1">
    <property type="entry name" value="NADH-UBIQUINONE OXIDOREDUCTASE CHAIN 2"/>
    <property type="match status" value="1"/>
</dbReference>
<dbReference type="InterPro" id="IPR001750">
    <property type="entry name" value="ND/Mrp_TM"/>
</dbReference>
<comment type="similarity">
    <text evidence="3 18">Belongs to the complex I subunit 2 family.</text>
</comment>
<comment type="catalytic activity">
    <reaction evidence="17 18">
        <text>a ubiquinone + NADH + 5 H(+)(in) = a ubiquinol + NAD(+) + 4 H(+)(out)</text>
        <dbReference type="Rhea" id="RHEA:29091"/>
        <dbReference type="Rhea" id="RHEA-COMP:9565"/>
        <dbReference type="Rhea" id="RHEA-COMP:9566"/>
        <dbReference type="ChEBI" id="CHEBI:15378"/>
        <dbReference type="ChEBI" id="CHEBI:16389"/>
        <dbReference type="ChEBI" id="CHEBI:17976"/>
        <dbReference type="ChEBI" id="CHEBI:57540"/>
        <dbReference type="ChEBI" id="CHEBI:57945"/>
        <dbReference type="EC" id="7.1.1.2"/>
    </reaction>
</comment>
<keyword evidence="13 18" id="KW-0520">NAD</keyword>
<feature type="transmembrane region" description="Helical" evidence="18">
    <location>
        <begin position="6"/>
        <end position="29"/>
    </location>
</feature>
<evidence type="ECO:0000256" key="14">
    <source>
        <dbReference type="ARBA" id="ARBA00023075"/>
    </source>
</evidence>
<evidence type="ECO:0000256" key="9">
    <source>
        <dbReference type="ARBA" id="ARBA00022792"/>
    </source>
</evidence>
<keyword evidence="10 18" id="KW-1278">Translocase</keyword>
<reference evidence="20" key="1">
    <citation type="submission" date="2017-12" db="EMBL/GenBank/DDBJ databases">
        <title>Characterization of the complete mitochondrial genome of the hard tick Haemaphysalis flava from wild hedgehogs in China.</title>
        <authorList>
            <person name="Li Z.B."/>
            <person name="Cheng T.Y."/>
            <person name="Liu G.H."/>
        </authorList>
    </citation>
    <scope>NUCLEOTIDE SEQUENCE</scope>
</reference>
<evidence type="ECO:0000256" key="17">
    <source>
        <dbReference type="ARBA" id="ARBA00049551"/>
    </source>
</evidence>
<comment type="subcellular location">
    <subcellularLocation>
        <location evidence="2 18">Mitochondrion inner membrane</location>
        <topology evidence="2 18">Multi-pass membrane protein</topology>
    </subcellularLocation>
</comment>
<keyword evidence="9 18" id="KW-0999">Mitochondrion inner membrane</keyword>
<dbReference type="Pfam" id="PF00361">
    <property type="entry name" value="Proton_antipo_M"/>
    <property type="match status" value="1"/>
</dbReference>
<organism evidence="20">
    <name type="scientific">Haemaphysalis flava</name>
    <name type="common">Tick</name>
    <dbReference type="NCBI Taxonomy" id="181088"/>
    <lineage>
        <taxon>Eukaryota</taxon>
        <taxon>Metazoa</taxon>
        <taxon>Ecdysozoa</taxon>
        <taxon>Arthropoda</taxon>
        <taxon>Chelicerata</taxon>
        <taxon>Arachnida</taxon>
        <taxon>Acari</taxon>
        <taxon>Parasitiformes</taxon>
        <taxon>Ixodida</taxon>
        <taxon>Ixodoidea</taxon>
        <taxon>Ixodidae</taxon>
        <taxon>Haemaphysalinae</taxon>
        <taxon>Haemaphysalis</taxon>
    </lineage>
</organism>
<evidence type="ECO:0000256" key="2">
    <source>
        <dbReference type="ARBA" id="ARBA00004448"/>
    </source>
</evidence>
<protein>
    <recommendedName>
        <fullName evidence="5 18">NADH-ubiquinone oxidoreductase chain 2</fullName>
        <ecNumber evidence="4 18">7.1.1.2</ecNumber>
    </recommendedName>
</protein>
<keyword evidence="15 18" id="KW-0496">Mitochondrion</keyword>
<keyword evidence="7 18" id="KW-0679">Respiratory chain</keyword>
<dbReference type="EMBL" id="MG604958">
    <property type="protein sequence ID" value="QAX90618.1"/>
    <property type="molecule type" value="Genomic_DNA"/>
</dbReference>
<accession>A0A411ARI5</accession>
<evidence type="ECO:0000313" key="20">
    <source>
        <dbReference type="EMBL" id="QAX90618.1"/>
    </source>
</evidence>
<feature type="transmembrane region" description="Helical" evidence="18">
    <location>
        <begin position="80"/>
        <end position="103"/>
    </location>
</feature>
<evidence type="ECO:0000256" key="4">
    <source>
        <dbReference type="ARBA" id="ARBA00012944"/>
    </source>
</evidence>
<dbReference type="InterPro" id="IPR050175">
    <property type="entry name" value="Complex_I_Subunit_2"/>
</dbReference>
<dbReference type="AlphaFoldDB" id="A0A411ARI5"/>
<keyword evidence="11 18" id="KW-0249">Electron transport</keyword>
<evidence type="ECO:0000256" key="13">
    <source>
        <dbReference type="ARBA" id="ARBA00023027"/>
    </source>
</evidence>
<evidence type="ECO:0000256" key="7">
    <source>
        <dbReference type="ARBA" id="ARBA00022660"/>
    </source>
</evidence>
<dbReference type="GO" id="GO:0008137">
    <property type="term" value="F:NADH dehydrogenase (ubiquinone) activity"/>
    <property type="evidence" value="ECO:0007669"/>
    <property type="project" value="UniProtKB-EC"/>
</dbReference>